<dbReference type="Proteomes" id="UP000663946">
    <property type="component" value="Plasmid pQ15_94_4"/>
</dbReference>
<gene>
    <name evidence="1" type="ORF">G6M86_29125</name>
</gene>
<geneLocation type="plasmid" evidence="1 2">
    <name>pQ15_94_4</name>
</geneLocation>
<reference evidence="1" key="1">
    <citation type="submission" date="2020-02" db="EMBL/GenBank/DDBJ databases">
        <title>Unexpected conservation and global transmission of agrobacterial virulence plasmids.</title>
        <authorList>
            <person name="Weisberg A.J."/>
            <person name="Davis E.W. II"/>
            <person name="Tabima J.R."/>
            <person name="Belcher M.S."/>
            <person name="Miller M."/>
            <person name="Kuo C.-H."/>
            <person name="Loper J.E."/>
            <person name="Grunwald N.J."/>
            <person name="Putnam M.L."/>
            <person name="Chang J.H."/>
        </authorList>
    </citation>
    <scope>NUCLEOTIDE SEQUENCE</scope>
    <source>
        <strain evidence="1">Q15/94</strain>
        <plasmid evidence="1">pQ15_94_4</plasmid>
    </source>
</reference>
<dbReference type="EMBL" id="CP049221">
    <property type="protein sequence ID" value="QTG17345.1"/>
    <property type="molecule type" value="Genomic_DNA"/>
</dbReference>
<evidence type="ECO:0000313" key="2">
    <source>
        <dbReference type="Proteomes" id="UP000663946"/>
    </source>
</evidence>
<evidence type="ECO:0000313" key="1">
    <source>
        <dbReference type="EMBL" id="QTG17345.1"/>
    </source>
</evidence>
<name>A0AAJ4N8Z2_AGRTU</name>
<sequence>MELFHPAVVYPVYTQAALFDNRDHSREWKAKGRTAPSKANPDEVLISQLELNA</sequence>
<protein>
    <submittedName>
        <fullName evidence="1">Uncharacterized protein</fullName>
    </submittedName>
</protein>
<keyword evidence="1" id="KW-0614">Plasmid</keyword>
<accession>A0AAJ4N8Z2</accession>
<dbReference type="RefSeq" id="WP_333722951.1">
    <property type="nucleotide sequence ID" value="NZ_CP049221.1"/>
</dbReference>
<proteinExistence type="predicted"/>
<organism evidence="1 2">
    <name type="scientific">Agrobacterium tumefaciens</name>
    <dbReference type="NCBI Taxonomy" id="358"/>
    <lineage>
        <taxon>Bacteria</taxon>
        <taxon>Pseudomonadati</taxon>
        <taxon>Pseudomonadota</taxon>
        <taxon>Alphaproteobacteria</taxon>
        <taxon>Hyphomicrobiales</taxon>
        <taxon>Rhizobiaceae</taxon>
        <taxon>Rhizobium/Agrobacterium group</taxon>
        <taxon>Agrobacterium</taxon>
        <taxon>Agrobacterium tumefaciens complex</taxon>
    </lineage>
</organism>
<dbReference type="AlphaFoldDB" id="A0AAJ4N8Z2"/>